<dbReference type="EMBL" id="UINC01083742">
    <property type="protein sequence ID" value="SVC29745.1"/>
    <property type="molecule type" value="Genomic_DNA"/>
</dbReference>
<evidence type="ECO:0000313" key="1">
    <source>
        <dbReference type="EMBL" id="SVC29745.1"/>
    </source>
</evidence>
<sequence length="160" mass="17119">MKLNSKTYFVDDLVAVQEFYHSRRWSDGLPVVPPTTEAVSACLDWAGMPPDQLIGIESVRERPVTAEKLAVNSVMAGCLPMHFPLVVESFSAMLQEPFLLHGATASTGGCAVLIIVNGPARKQLGMDGTFNALGSGDQASAVIGRAIRLILRNLLDARPG</sequence>
<protein>
    <submittedName>
        <fullName evidence="1">Uncharacterized protein</fullName>
    </submittedName>
</protein>
<name>A0A382L1S3_9ZZZZ</name>
<reference evidence="1" key="1">
    <citation type="submission" date="2018-05" db="EMBL/GenBank/DDBJ databases">
        <authorList>
            <person name="Lanie J.A."/>
            <person name="Ng W.-L."/>
            <person name="Kazmierczak K.M."/>
            <person name="Andrzejewski T.M."/>
            <person name="Davidsen T.M."/>
            <person name="Wayne K.J."/>
            <person name="Tettelin H."/>
            <person name="Glass J.I."/>
            <person name="Rusch D."/>
            <person name="Podicherti R."/>
            <person name="Tsui H.-C.T."/>
            <person name="Winkler M.E."/>
        </authorList>
    </citation>
    <scope>NUCLEOTIDE SEQUENCE</scope>
</reference>
<accession>A0A382L1S3</accession>
<organism evidence="1">
    <name type="scientific">marine metagenome</name>
    <dbReference type="NCBI Taxonomy" id="408172"/>
    <lineage>
        <taxon>unclassified sequences</taxon>
        <taxon>metagenomes</taxon>
        <taxon>ecological metagenomes</taxon>
    </lineage>
</organism>
<gene>
    <name evidence="1" type="ORF">METZ01_LOCUS282599</name>
</gene>
<proteinExistence type="predicted"/>
<dbReference type="AlphaFoldDB" id="A0A382L1S3"/>
<feature type="non-terminal residue" evidence="1">
    <location>
        <position position="160"/>
    </location>
</feature>